<dbReference type="EMBL" id="JANEYG010000004">
    <property type="protein sequence ID" value="KAJ8923537.1"/>
    <property type="molecule type" value="Genomic_DNA"/>
</dbReference>
<reference evidence="2 3" key="1">
    <citation type="journal article" date="2023" name="Insect Mol. Biol.">
        <title>Genome sequencing provides insights into the evolution of gene families encoding plant cell wall-degrading enzymes in longhorned beetles.</title>
        <authorList>
            <person name="Shin N.R."/>
            <person name="Okamura Y."/>
            <person name="Kirsch R."/>
            <person name="Pauchet Y."/>
        </authorList>
    </citation>
    <scope>NUCLEOTIDE SEQUENCE [LARGE SCALE GENOMIC DNA]</scope>
    <source>
        <strain evidence="2">EAD_L_NR</strain>
    </source>
</reference>
<evidence type="ECO:0000256" key="1">
    <source>
        <dbReference type="SAM" id="SignalP"/>
    </source>
</evidence>
<feature type="signal peptide" evidence="1">
    <location>
        <begin position="1"/>
        <end position="25"/>
    </location>
</feature>
<evidence type="ECO:0000313" key="3">
    <source>
        <dbReference type="Proteomes" id="UP001159042"/>
    </source>
</evidence>
<comment type="caution">
    <text evidence="2">The sequence shown here is derived from an EMBL/GenBank/DDBJ whole genome shotgun (WGS) entry which is preliminary data.</text>
</comment>
<keyword evidence="3" id="KW-1185">Reference proteome</keyword>
<proteinExistence type="predicted"/>
<gene>
    <name evidence="2" type="ORF">NQ315_010115</name>
</gene>
<protein>
    <recommendedName>
        <fullName evidence="4">Secreted protein</fullName>
    </recommendedName>
</protein>
<feature type="chain" id="PRO_5043832643" description="Secreted protein" evidence="1">
    <location>
        <begin position="26"/>
        <end position="91"/>
    </location>
</feature>
<accession>A0AAV8WAC3</accession>
<dbReference type="Proteomes" id="UP001159042">
    <property type="component" value="Unassembled WGS sequence"/>
</dbReference>
<sequence length="91" mass="9991">MQNYAVLSLVFGIVAVILTCSTSKASVISCPLAPSKNKPTQLLDNYASPSNKPFWQTGRTEHELERQEAGCGPCVSEIRKEIWIISSYCNA</sequence>
<keyword evidence="1" id="KW-0732">Signal</keyword>
<name>A0AAV8WAC3_9CUCU</name>
<evidence type="ECO:0000313" key="2">
    <source>
        <dbReference type="EMBL" id="KAJ8923537.1"/>
    </source>
</evidence>
<evidence type="ECO:0008006" key="4">
    <source>
        <dbReference type="Google" id="ProtNLM"/>
    </source>
</evidence>
<dbReference type="AlphaFoldDB" id="A0AAV8WAC3"/>
<organism evidence="2 3">
    <name type="scientific">Exocentrus adspersus</name>
    <dbReference type="NCBI Taxonomy" id="1586481"/>
    <lineage>
        <taxon>Eukaryota</taxon>
        <taxon>Metazoa</taxon>
        <taxon>Ecdysozoa</taxon>
        <taxon>Arthropoda</taxon>
        <taxon>Hexapoda</taxon>
        <taxon>Insecta</taxon>
        <taxon>Pterygota</taxon>
        <taxon>Neoptera</taxon>
        <taxon>Endopterygota</taxon>
        <taxon>Coleoptera</taxon>
        <taxon>Polyphaga</taxon>
        <taxon>Cucujiformia</taxon>
        <taxon>Chrysomeloidea</taxon>
        <taxon>Cerambycidae</taxon>
        <taxon>Lamiinae</taxon>
        <taxon>Acanthocinini</taxon>
        <taxon>Exocentrus</taxon>
    </lineage>
</organism>